<evidence type="ECO:0000313" key="3">
    <source>
        <dbReference type="Proteomes" id="UP000193642"/>
    </source>
</evidence>
<dbReference type="OrthoDB" id="2122814at2759"/>
<keyword evidence="1" id="KW-0472">Membrane</keyword>
<organism evidence="2 3">
    <name type="scientific">Rhizoclosmatium globosum</name>
    <dbReference type="NCBI Taxonomy" id="329046"/>
    <lineage>
        <taxon>Eukaryota</taxon>
        <taxon>Fungi</taxon>
        <taxon>Fungi incertae sedis</taxon>
        <taxon>Chytridiomycota</taxon>
        <taxon>Chytridiomycota incertae sedis</taxon>
        <taxon>Chytridiomycetes</taxon>
        <taxon>Chytridiales</taxon>
        <taxon>Chytriomycetaceae</taxon>
        <taxon>Rhizoclosmatium</taxon>
    </lineage>
</organism>
<keyword evidence="1" id="KW-1133">Transmembrane helix</keyword>
<dbReference type="Proteomes" id="UP000193642">
    <property type="component" value="Unassembled WGS sequence"/>
</dbReference>
<proteinExistence type="predicted"/>
<feature type="transmembrane region" description="Helical" evidence="1">
    <location>
        <begin position="20"/>
        <end position="45"/>
    </location>
</feature>
<sequence length="293" mass="33347">MEPELAFVTLSETFSTQERLLLGLIQGLISEVVVAGLIQSFYFEYSLFHRRASVKLPKPPKKKKQSTFLPSIPVLFFFCNVFLLLYTIATYKSHQFTQSNCRGIQLFQNLACHFAHILFDVFLLYKSYILSNSNTWVERSCLIIFLHRIAWSGLDLFETHGYWRNGQCVVFQSSLSGMGCILSDILADAFCTVVSVTCSWKYIGSGVTKIGEVVLHDNVARSVVILSTNMFCFYVALTVADDPFKLWLAYLAQAYVYARCLNAEAFWVGIRRRSMNTTIGKNTTAQCCEAERR</sequence>
<dbReference type="EMBL" id="MCGO01000020">
    <property type="protein sequence ID" value="ORY45095.1"/>
    <property type="molecule type" value="Genomic_DNA"/>
</dbReference>
<evidence type="ECO:0000256" key="1">
    <source>
        <dbReference type="SAM" id="Phobius"/>
    </source>
</evidence>
<feature type="transmembrane region" description="Helical" evidence="1">
    <location>
        <begin position="219"/>
        <end position="240"/>
    </location>
</feature>
<feature type="non-terminal residue" evidence="2">
    <location>
        <position position="293"/>
    </location>
</feature>
<protein>
    <submittedName>
        <fullName evidence="2">Uncharacterized protein</fullName>
    </submittedName>
</protein>
<reference evidence="2 3" key="1">
    <citation type="submission" date="2016-07" db="EMBL/GenBank/DDBJ databases">
        <title>Pervasive Adenine N6-methylation of Active Genes in Fungi.</title>
        <authorList>
            <consortium name="DOE Joint Genome Institute"/>
            <person name="Mondo S.J."/>
            <person name="Dannebaum R.O."/>
            <person name="Kuo R.C."/>
            <person name="Labutti K."/>
            <person name="Haridas S."/>
            <person name="Kuo A."/>
            <person name="Salamov A."/>
            <person name="Ahrendt S.R."/>
            <person name="Lipzen A."/>
            <person name="Sullivan W."/>
            <person name="Andreopoulos W.B."/>
            <person name="Clum A."/>
            <person name="Lindquist E."/>
            <person name="Daum C."/>
            <person name="Ramamoorthy G.K."/>
            <person name="Gryganskyi A."/>
            <person name="Culley D."/>
            <person name="Magnuson J.K."/>
            <person name="James T.Y."/>
            <person name="O'Malley M.A."/>
            <person name="Stajich J.E."/>
            <person name="Spatafora J.W."/>
            <person name="Visel A."/>
            <person name="Grigoriev I.V."/>
        </authorList>
    </citation>
    <scope>NUCLEOTIDE SEQUENCE [LARGE SCALE GENOMIC DNA]</scope>
    <source>
        <strain evidence="2 3">JEL800</strain>
    </source>
</reference>
<comment type="caution">
    <text evidence="2">The sequence shown here is derived from an EMBL/GenBank/DDBJ whole genome shotgun (WGS) entry which is preliminary data.</text>
</comment>
<feature type="transmembrane region" description="Helical" evidence="1">
    <location>
        <begin position="246"/>
        <end position="270"/>
    </location>
</feature>
<keyword evidence="3" id="KW-1185">Reference proteome</keyword>
<dbReference type="AlphaFoldDB" id="A0A1Y2CFL9"/>
<keyword evidence="1" id="KW-0812">Transmembrane</keyword>
<gene>
    <name evidence="2" type="ORF">BCR33DRAFT_765557</name>
</gene>
<evidence type="ECO:0000313" key="2">
    <source>
        <dbReference type="EMBL" id="ORY45095.1"/>
    </source>
</evidence>
<accession>A0A1Y2CFL9</accession>
<name>A0A1Y2CFL9_9FUNG</name>
<feature type="transmembrane region" description="Helical" evidence="1">
    <location>
        <begin position="66"/>
        <end position="86"/>
    </location>
</feature>